<dbReference type="GO" id="GO:0005829">
    <property type="term" value="C:cytosol"/>
    <property type="evidence" value="ECO:0007669"/>
    <property type="project" value="TreeGrafter"/>
</dbReference>
<comment type="similarity">
    <text evidence="1">Belongs to the OSBP family.</text>
</comment>
<dbReference type="InterPro" id="IPR037239">
    <property type="entry name" value="OSBP_sf"/>
</dbReference>
<dbReference type="GO" id="GO:0097038">
    <property type="term" value="C:perinuclear endoplasmic reticulum"/>
    <property type="evidence" value="ECO:0007669"/>
    <property type="project" value="TreeGrafter"/>
</dbReference>
<evidence type="ECO:0000256" key="1">
    <source>
        <dbReference type="ARBA" id="ARBA00008842"/>
    </source>
</evidence>
<gene>
    <name evidence="4" type="ORF">CLUMA_CG002152</name>
</gene>
<dbReference type="GO" id="GO:0120009">
    <property type="term" value="P:intermembrane lipid transfer"/>
    <property type="evidence" value="ECO:0007669"/>
    <property type="project" value="UniProtKB-ARBA"/>
</dbReference>
<evidence type="ECO:0000256" key="3">
    <source>
        <dbReference type="SAM" id="MobiDB-lite"/>
    </source>
</evidence>
<evidence type="ECO:0000256" key="2">
    <source>
        <dbReference type="ARBA" id="ARBA00022553"/>
    </source>
</evidence>
<accession>A0A1J1HK06</accession>
<dbReference type="GO" id="GO:0032934">
    <property type="term" value="F:sterol binding"/>
    <property type="evidence" value="ECO:0007669"/>
    <property type="project" value="TreeGrafter"/>
</dbReference>
<dbReference type="SUPFAM" id="SSF144000">
    <property type="entry name" value="Oxysterol-binding protein-like"/>
    <property type="match status" value="1"/>
</dbReference>
<dbReference type="PANTHER" id="PTHR10972:SF205">
    <property type="entry name" value="OXYSTEROL-BINDING PROTEIN 1"/>
    <property type="match status" value="1"/>
</dbReference>
<dbReference type="Gene3D" id="2.40.160.120">
    <property type="match status" value="1"/>
</dbReference>
<dbReference type="OrthoDB" id="1854502at2759"/>
<feature type="region of interest" description="Disordered" evidence="3">
    <location>
        <begin position="309"/>
        <end position="341"/>
    </location>
</feature>
<dbReference type="FunFam" id="2.40.160.120:FF:000001">
    <property type="entry name" value="Oxysterol-binding protein"/>
    <property type="match status" value="1"/>
</dbReference>
<dbReference type="GO" id="GO:0005886">
    <property type="term" value="C:plasma membrane"/>
    <property type="evidence" value="ECO:0007669"/>
    <property type="project" value="TreeGrafter"/>
</dbReference>
<keyword evidence="5" id="KW-1185">Reference proteome</keyword>
<evidence type="ECO:0000313" key="4">
    <source>
        <dbReference type="EMBL" id="CRK88375.1"/>
    </source>
</evidence>
<protein>
    <submittedName>
        <fullName evidence="4">CLUMA_CG002152, isoform A</fullName>
    </submittedName>
</protein>
<dbReference type="EMBL" id="CVRI01000006">
    <property type="protein sequence ID" value="CRK88375.1"/>
    <property type="molecule type" value="Genomic_DNA"/>
</dbReference>
<dbReference type="Pfam" id="PF01237">
    <property type="entry name" value="Oxysterol_BP"/>
    <property type="match status" value="1"/>
</dbReference>
<dbReference type="PANTHER" id="PTHR10972">
    <property type="entry name" value="OXYSTEROL-BINDING PROTEIN-RELATED"/>
    <property type="match status" value="1"/>
</dbReference>
<dbReference type="STRING" id="568069.A0A1J1HK06"/>
<sequence>MDQICNNDKINENNIKRRTRVPDKPNYGLNLWSIIKSFIGKDLTKIPLPVNFNEPLSMLQRSAEDYEYSELLDTAAKCENIAEQFAYVAAFTMSTYSTTTERVAKPFNPMLGETYECDRSDDLGWKLISEQVSHHPPVLAQFCESKNGWKCSQELQLTSKLGKHITAIPTTFSRIEFLDTETSFTFDRPITTVHNLIIGKLYVEHSGDVTILGEGKAKGWKCVLSYKSSSFFFRGDQRAVKGLIYDECENVKLKLNAHWDEKMEILSNYNDNNHSKVIWRKRLPPSDSYLYYNFTIFASQLNEMEAGVAPTDSRHRPDQRLMEEGDWDESNREKVRLEEQQREKRRLNQDVKPLWFNKKKDDLTGAIIYKYNGKYWECKNSNDWSKCPAIF</sequence>
<name>A0A1J1HK06_9DIPT</name>
<dbReference type="AlphaFoldDB" id="A0A1J1HK06"/>
<proteinExistence type="inferred from homology"/>
<dbReference type="Proteomes" id="UP000183832">
    <property type="component" value="Unassembled WGS sequence"/>
</dbReference>
<keyword evidence="2" id="KW-0597">Phosphoprotein</keyword>
<dbReference type="InterPro" id="IPR000648">
    <property type="entry name" value="Oxysterol-bd"/>
</dbReference>
<evidence type="ECO:0000313" key="5">
    <source>
        <dbReference type="Proteomes" id="UP000183832"/>
    </source>
</evidence>
<organism evidence="4 5">
    <name type="scientific">Clunio marinus</name>
    <dbReference type="NCBI Taxonomy" id="568069"/>
    <lineage>
        <taxon>Eukaryota</taxon>
        <taxon>Metazoa</taxon>
        <taxon>Ecdysozoa</taxon>
        <taxon>Arthropoda</taxon>
        <taxon>Hexapoda</taxon>
        <taxon>Insecta</taxon>
        <taxon>Pterygota</taxon>
        <taxon>Neoptera</taxon>
        <taxon>Endopterygota</taxon>
        <taxon>Diptera</taxon>
        <taxon>Nematocera</taxon>
        <taxon>Chironomoidea</taxon>
        <taxon>Chironomidae</taxon>
        <taxon>Clunio</taxon>
    </lineage>
</organism>
<reference evidence="4 5" key="1">
    <citation type="submission" date="2015-04" db="EMBL/GenBank/DDBJ databases">
        <authorList>
            <person name="Syromyatnikov M.Y."/>
            <person name="Popov V.N."/>
        </authorList>
    </citation>
    <scope>NUCLEOTIDE SEQUENCE [LARGE SCALE GENOMIC DNA]</scope>
</reference>
<feature type="compositionally biased region" description="Basic and acidic residues" evidence="3">
    <location>
        <begin position="312"/>
        <end position="341"/>
    </location>
</feature>